<proteinExistence type="predicted"/>
<reference evidence="3 4" key="1">
    <citation type="submission" date="2018-02" db="EMBL/GenBank/DDBJ databases">
        <title>Genome sequence of the basidiomycete white-rot fungus Phlebia centrifuga.</title>
        <authorList>
            <person name="Granchi Z."/>
            <person name="Peng M."/>
            <person name="de Vries R.P."/>
            <person name="Hilden K."/>
            <person name="Makela M.R."/>
            <person name="Grigoriev I."/>
            <person name="Riley R."/>
        </authorList>
    </citation>
    <scope>NUCLEOTIDE SEQUENCE [LARGE SCALE GENOMIC DNA]</scope>
    <source>
        <strain evidence="3 4">FBCC195</strain>
    </source>
</reference>
<keyword evidence="2" id="KW-0472">Membrane</keyword>
<dbReference type="Proteomes" id="UP000186601">
    <property type="component" value="Unassembled WGS sequence"/>
</dbReference>
<dbReference type="AlphaFoldDB" id="A0A2R6NNI0"/>
<protein>
    <submittedName>
        <fullName evidence="3">Uncharacterized protein</fullName>
    </submittedName>
</protein>
<feature type="transmembrane region" description="Helical" evidence="2">
    <location>
        <begin position="279"/>
        <end position="300"/>
    </location>
</feature>
<feature type="compositionally biased region" description="Low complexity" evidence="1">
    <location>
        <begin position="245"/>
        <end position="261"/>
    </location>
</feature>
<evidence type="ECO:0000256" key="1">
    <source>
        <dbReference type="SAM" id="MobiDB-lite"/>
    </source>
</evidence>
<keyword evidence="2" id="KW-0812">Transmembrane</keyword>
<keyword evidence="4" id="KW-1185">Reference proteome</keyword>
<gene>
    <name evidence="3" type="ORF">PHLCEN_2v10209</name>
</gene>
<comment type="caution">
    <text evidence="3">The sequence shown here is derived from an EMBL/GenBank/DDBJ whole genome shotgun (WGS) entry which is preliminary data.</text>
</comment>
<feature type="region of interest" description="Disordered" evidence="1">
    <location>
        <begin position="245"/>
        <end position="270"/>
    </location>
</feature>
<dbReference type="EMBL" id="MLYV02001037">
    <property type="protein sequence ID" value="PSR73978.1"/>
    <property type="molecule type" value="Genomic_DNA"/>
</dbReference>
<accession>A0A2R6NNI0</accession>
<name>A0A2R6NNI0_9APHY</name>
<sequence length="475" mass="50673">MDLNTSTIVYDDSSSQINYIQGSWYELTDEGGDVLNETLTGTNDSAAFGFNFFGSQISVYGSVRISDGAARSLTPESAYSIDDTAVGSFVPANGIWDSDGVLFFDSGDIGLSNHSLLVNITFSSDLFPYYLDYLEITSPPVATSSIPPISSALPSSTLLFSMSPSSTLSYSSYVPPASSMPSSNTSSNSSGTSSMPITSNVLSSPSSSLSVLSSLSSSISVSLLPPHYTSSSPFVQSKTSCFSCNTSSESSRPSTSSASQSMKPATHTDHPRPYNIRTVAVSVVGGGIFILSVLAGLFVWCRRHTKMGPFVASEVAEVHEADISANDREMAAPLTPPPPPPPLSASYPSIIIISRDNARLFEVSSMLAAASSQTTSNDNGSRVRYRSSRPTEASRSWYTIDDGSQSLTFQEPESSNGERRSSSSLVTPEHLSRHSIVHTDSGLRFPVGTVGTRRVDHGAESYERPIEFPPVYTTR</sequence>
<evidence type="ECO:0000313" key="4">
    <source>
        <dbReference type="Proteomes" id="UP000186601"/>
    </source>
</evidence>
<organism evidence="3 4">
    <name type="scientific">Hermanssonia centrifuga</name>
    <dbReference type="NCBI Taxonomy" id="98765"/>
    <lineage>
        <taxon>Eukaryota</taxon>
        <taxon>Fungi</taxon>
        <taxon>Dikarya</taxon>
        <taxon>Basidiomycota</taxon>
        <taxon>Agaricomycotina</taxon>
        <taxon>Agaricomycetes</taxon>
        <taxon>Polyporales</taxon>
        <taxon>Meruliaceae</taxon>
        <taxon>Hermanssonia</taxon>
    </lineage>
</organism>
<dbReference type="OrthoDB" id="2804581at2759"/>
<evidence type="ECO:0000313" key="3">
    <source>
        <dbReference type="EMBL" id="PSR73978.1"/>
    </source>
</evidence>
<keyword evidence="2" id="KW-1133">Transmembrane helix</keyword>
<feature type="compositionally biased region" description="Polar residues" evidence="1">
    <location>
        <begin position="394"/>
        <end position="412"/>
    </location>
</feature>
<feature type="region of interest" description="Disordered" evidence="1">
    <location>
        <begin position="394"/>
        <end position="437"/>
    </location>
</feature>
<dbReference type="STRING" id="98765.A0A2R6NNI0"/>
<evidence type="ECO:0000256" key="2">
    <source>
        <dbReference type="SAM" id="Phobius"/>
    </source>
</evidence>